<feature type="chain" id="PRO_5008676827" description="DUF2059 domain-containing protein" evidence="1">
    <location>
        <begin position="22"/>
        <end position="162"/>
    </location>
</feature>
<evidence type="ECO:0000313" key="5">
    <source>
        <dbReference type="Proteomes" id="UP000092840"/>
    </source>
</evidence>
<evidence type="ECO:0000259" key="2">
    <source>
        <dbReference type="Pfam" id="PF09832"/>
    </source>
</evidence>
<dbReference type="InterPro" id="IPR018637">
    <property type="entry name" value="DUF2059"/>
</dbReference>
<feature type="domain" description="DUF2059" evidence="2">
    <location>
        <begin position="90"/>
        <end position="142"/>
    </location>
</feature>
<dbReference type="EMBL" id="FLRA01000001">
    <property type="protein sequence ID" value="SBT15996.1"/>
    <property type="molecule type" value="Genomic_DNA"/>
</dbReference>
<keyword evidence="1" id="KW-0732">Signal</keyword>
<sequence length="162" mass="18699">MKKRILMTALWIGLSSSAIYAQEDAPSPTVNELMSVMRMQDSMSSGFDAMLPMIDALSDQWQLTPEQEHTLKGIYRDWFKNDFDQESLINKISLEYDKVFTEAEMQKMIAFYETPTGQKVLDSLPHLTQLGAQLGMQEGQKKQHLLEEKIRVFYEENVESQP</sequence>
<gene>
    <name evidence="3" type="ORF">MGA5115_00070</name>
    <name evidence="4" type="ORF">MGA5116_01631</name>
</gene>
<proteinExistence type="predicted"/>
<evidence type="ECO:0000313" key="6">
    <source>
        <dbReference type="Proteomes" id="UP000092871"/>
    </source>
</evidence>
<keyword evidence="5" id="KW-1185">Reference proteome</keyword>
<reference evidence="3 6" key="1">
    <citation type="submission" date="2016-06" db="EMBL/GenBank/DDBJ databases">
        <authorList>
            <person name="Kjaerup R.B."/>
            <person name="Dalgaard T.S."/>
            <person name="Juul-Madsen H.R."/>
        </authorList>
    </citation>
    <scope>NUCLEOTIDE SEQUENCE [LARGE SCALE GENOMIC DNA]</scope>
    <source>
        <strain evidence="3 6">CECT 5115</strain>
    </source>
</reference>
<evidence type="ECO:0000256" key="1">
    <source>
        <dbReference type="SAM" id="SignalP"/>
    </source>
</evidence>
<reference evidence="4 5" key="2">
    <citation type="submission" date="2016-06" db="EMBL/GenBank/DDBJ databases">
        <authorList>
            <person name="Rodrigo-Torres L."/>
            <person name="Arahal D.R."/>
        </authorList>
    </citation>
    <scope>NUCLEOTIDE SEQUENCE [LARGE SCALE GENOMIC DNA]</scope>
    <source>
        <strain evidence="4 5">CECT 5116</strain>
    </source>
</reference>
<protein>
    <recommendedName>
        <fullName evidence="2">DUF2059 domain-containing protein</fullName>
    </recommendedName>
</protein>
<evidence type="ECO:0000313" key="3">
    <source>
        <dbReference type="EMBL" id="SBT15996.1"/>
    </source>
</evidence>
<feature type="signal peptide" evidence="1">
    <location>
        <begin position="1"/>
        <end position="21"/>
    </location>
</feature>
<dbReference type="Proteomes" id="UP000092840">
    <property type="component" value="Unassembled WGS sequence"/>
</dbReference>
<dbReference type="AlphaFoldDB" id="A0A1C3JLG9"/>
<name>A0A1C3JLG9_9GAMM</name>
<dbReference type="EMBL" id="FLRB01000011">
    <property type="protein sequence ID" value="SBT21044.1"/>
    <property type="molecule type" value="Genomic_DNA"/>
</dbReference>
<dbReference type="RefSeq" id="WP_067030086.1">
    <property type="nucleotide sequence ID" value="NZ_FLRA01000001.1"/>
</dbReference>
<accession>A0A1C3JLG9</accession>
<organism evidence="3 6">
    <name type="scientific">Marinomonas gallaica</name>
    <dbReference type="NCBI Taxonomy" id="1806667"/>
    <lineage>
        <taxon>Bacteria</taxon>
        <taxon>Pseudomonadati</taxon>
        <taxon>Pseudomonadota</taxon>
        <taxon>Gammaproteobacteria</taxon>
        <taxon>Oceanospirillales</taxon>
        <taxon>Oceanospirillaceae</taxon>
        <taxon>Marinomonas</taxon>
    </lineage>
</organism>
<dbReference type="Proteomes" id="UP000092871">
    <property type="component" value="Unassembled WGS sequence"/>
</dbReference>
<dbReference type="Pfam" id="PF09832">
    <property type="entry name" value="DUF2059"/>
    <property type="match status" value="1"/>
</dbReference>
<evidence type="ECO:0000313" key="4">
    <source>
        <dbReference type="EMBL" id="SBT21044.1"/>
    </source>
</evidence>